<dbReference type="Gene3D" id="3.40.50.10140">
    <property type="entry name" value="Toll/interleukin-1 receptor homology (TIR) domain"/>
    <property type="match status" value="1"/>
</dbReference>
<gene>
    <name evidence="3" type="ORF">VCS650_LOCUS37154</name>
</gene>
<evidence type="ECO:0000313" key="4">
    <source>
        <dbReference type="Proteomes" id="UP000663891"/>
    </source>
</evidence>
<dbReference type="InterPro" id="IPR035897">
    <property type="entry name" value="Toll_tir_struct_dom_sf"/>
</dbReference>
<dbReference type="EMBL" id="CAJNON010000976">
    <property type="protein sequence ID" value="CAF1411787.1"/>
    <property type="molecule type" value="Genomic_DNA"/>
</dbReference>
<dbReference type="PANTHER" id="PTHR46270:SF2">
    <property type="entry name" value="TIR DOMAIN-CONTAINING PROTEIN"/>
    <property type="match status" value="1"/>
</dbReference>
<feature type="domain" description="TIR" evidence="2">
    <location>
        <begin position="9"/>
        <end position="129"/>
    </location>
</feature>
<sequence>MTHDEGKHVMLSYNWDNKVLVSKIHDILVDNGIRVWMDINGGMRDNVNKSMAHGVEKATVVCCFMTPAYQNSYNCQREYEYANEQVKKNRLRIIPCMIGDKDFKKWTPSGSLGIITAGLTYVNFRDDSDSNIRSKARELIDMIKNQTSIPPPESTSAAIKPFDSIRQKYLQQNRIKRMVNEEKSFPIEQNYINLAMVETKEQQEKEKKLKRQDDKNAAPQQRQVDENADSQQWQDGVRGTYEEIYGVKTSIDVTKIFAKCKKPTKKVLVLGRAGIGKSTFCQYVTYRWAKGELWSHAPIPYVITLYYRPN</sequence>
<proteinExistence type="predicted"/>
<dbReference type="GO" id="GO:0007165">
    <property type="term" value="P:signal transduction"/>
    <property type="evidence" value="ECO:0007669"/>
    <property type="project" value="InterPro"/>
</dbReference>
<evidence type="ECO:0000259" key="2">
    <source>
        <dbReference type="Pfam" id="PF13676"/>
    </source>
</evidence>
<dbReference type="SUPFAM" id="SSF52200">
    <property type="entry name" value="Toll/Interleukin receptor TIR domain"/>
    <property type="match status" value="1"/>
</dbReference>
<organism evidence="3 4">
    <name type="scientific">Adineta steineri</name>
    <dbReference type="NCBI Taxonomy" id="433720"/>
    <lineage>
        <taxon>Eukaryota</taxon>
        <taxon>Metazoa</taxon>
        <taxon>Spiralia</taxon>
        <taxon>Gnathifera</taxon>
        <taxon>Rotifera</taxon>
        <taxon>Eurotatoria</taxon>
        <taxon>Bdelloidea</taxon>
        <taxon>Adinetida</taxon>
        <taxon>Adinetidae</taxon>
        <taxon>Adineta</taxon>
    </lineage>
</organism>
<evidence type="ECO:0000313" key="3">
    <source>
        <dbReference type="EMBL" id="CAF1411787.1"/>
    </source>
</evidence>
<dbReference type="InterPro" id="IPR027417">
    <property type="entry name" value="P-loop_NTPase"/>
</dbReference>
<feature type="compositionally biased region" description="Basic and acidic residues" evidence="1">
    <location>
        <begin position="203"/>
        <end position="216"/>
    </location>
</feature>
<dbReference type="Pfam" id="PF13676">
    <property type="entry name" value="TIR_2"/>
    <property type="match status" value="1"/>
</dbReference>
<comment type="caution">
    <text evidence="3">The sequence shown here is derived from an EMBL/GenBank/DDBJ whole genome shotgun (WGS) entry which is preliminary data.</text>
</comment>
<dbReference type="Gene3D" id="3.40.50.300">
    <property type="entry name" value="P-loop containing nucleotide triphosphate hydrolases"/>
    <property type="match status" value="1"/>
</dbReference>
<dbReference type="AlphaFoldDB" id="A0A815M4Y9"/>
<feature type="region of interest" description="Disordered" evidence="1">
    <location>
        <begin position="203"/>
        <end position="233"/>
    </location>
</feature>
<dbReference type="Proteomes" id="UP000663891">
    <property type="component" value="Unassembled WGS sequence"/>
</dbReference>
<name>A0A815M4Y9_9BILA</name>
<dbReference type="PANTHER" id="PTHR46270">
    <property type="entry name" value="ARMADILLO-TYPE FOLD-RELATED"/>
    <property type="match status" value="1"/>
</dbReference>
<dbReference type="OrthoDB" id="1421090at2759"/>
<dbReference type="InterPro" id="IPR000157">
    <property type="entry name" value="TIR_dom"/>
</dbReference>
<accession>A0A815M4Y9</accession>
<protein>
    <recommendedName>
        <fullName evidence="2">TIR domain-containing protein</fullName>
    </recommendedName>
</protein>
<reference evidence="3" key="1">
    <citation type="submission" date="2021-02" db="EMBL/GenBank/DDBJ databases">
        <authorList>
            <person name="Nowell W R."/>
        </authorList>
    </citation>
    <scope>NUCLEOTIDE SEQUENCE</scope>
</reference>
<evidence type="ECO:0000256" key="1">
    <source>
        <dbReference type="SAM" id="MobiDB-lite"/>
    </source>
</evidence>